<gene>
    <name evidence="3" type="ORF">HannXRQ_Chr10g0315271</name>
    <name evidence="2" type="ORF">HanXRQr2_Chr10g0461991</name>
</gene>
<dbReference type="Proteomes" id="UP000215914">
    <property type="component" value="Chromosome 10"/>
</dbReference>
<dbReference type="InParanoid" id="A0A251TQE7"/>
<evidence type="ECO:0000256" key="1">
    <source>
        <dbReference type="SAM" id="MobiDB-lite"/>
    </source>
</evidence>
<evidence type="ECO:0000313" key="3">
    <source>
        <dbReference type="EMBL" id="OTG12953.1"/>
    </source>
</evidence>
<dbReference type="EMBL" id="MNCJ02000325">
    <property type="protein sequence ID" value="KAF5788255.1"/>
    <property type="molecule type" value="Genomic_DNA"/>
</dbReference>
<dbReference type="AlphaFoldDB" id="A0A251TQE7"/>
<keyword evidence="4" id="KW-1185">Reference proteome</keyword>
<evidence type="ECO:0000313" key="4">
    <source>
        <dbReference type="Proteomes" id="UP000215914"/>
    </source>
</evidence>
<dbReference type="EMBL" id="CM007899">
    <property type="protein sequence ID" value="OTG12953.1"/>
    <property type="molecule type" value="Genomic_DNA"/>
</dbReference>
<dbReference type="Pfam" id="PF04640">
    <property type="entry name" value="PLATZ"/>
    <property type="match status" value="1"/>
</dbReference>
<dbReference type="InterPro" id="IPR006734">
    <property type="entry name" value="PLATZ"/>
</dbReference>
<dbReference type="Gramene" id="mRNA:HanXRQr2_Chr10g0461991">
    <property type="protein sequence ID" value="mRNA:HanXRQr2_Chr10g0461991"/>
    <property type="gene ID" value="HanXRQr2_Chr10g0461991"/>
</dbReference>
<organism evidence="3 4">
    <name type="scientific">Helianthus annuus</name>
    <name type="common">Common sunflower</name>
    <dbReference type="NCBI Taxonomy" id="4232"/>
    <lineage>
        <taxon>Eukaryota</taxon>
        <taxon>Viridiplantae</taxon>
        <taxon>Streptophyta</taxon>
        <taxon>Embryophyta</taxon>
        <taxon>Tracheophyta</taxon>
        <taxon>Spermatophyta</taxon>
        <taxon>Magnoliopsida</taxon>
        <taxon>eudicotyledons</taxon>
        <taxon>Gunneridae</taxon>
        <taxon>Pentapetalae</taxon>
        <taxon>asterids</taxon>
        <taxon>campanulids</taxon>
        <taxon>Asterales</taxon>
        <taxon>Asteraceae</taxon>
        <taxon>Asteroideae</taxon>
        <taxon>Heliantheae alliance</taxon>
        <taxon>Heliantheae</taxon>
        <taxon>Helianthus</taxon>
    </lineage>
</organism>
<name>A0A251TQE7_HELAN</name>
<protein>
    <submittedName>
        <fullName evidence="3">Putative PLATZ transcription factor family protein</fullName>
    </submittedName>
    <submittedName>
        <fullName evidence="2">Transcription repressor PLATZ family</fullName>
    </submittedName>
</protein>
<sequence>MTYGPLDNIDCLLTQGIHIYICTPFVLPAKLKSSTNTLIHQSVIISLSIITILPVTIQSARVYAVMGNRKPAWLEALYVQQFFTPCSTHENAKKNEKNVLCLDCCISICPHCWHAHRFHRLLQVRRYVYHDVVRLEDLENLIDCSNIQAYTINSAKVLFIKKRPQNRQFKGAGNYCTSCDRSLQEPFIHCSLGCKVDFILKHYRDLTPFLRVCNSLQLGPDFFIPNENGDDDMTNEIPHSTVVDFDDPMSSCSGSSGSENMSVSMCTEFVSRKKRTGLYTWGRSSSNKVHSEDDMTSSMSRRKGIPQRSPMC</sequence>
<feature type="region of interest" description="Disordered" evidence="1">
    <location>
        <begin position="283"/>
        <end position="312"/>
    </location>
</feature>
<dbReference type="OMA" id="IMIMGIE"/>
<dbReference type="PANTHER" id="PTHR31065:SF11">
    <property type="entry name" value="PROTEIN RGF1 INDUCIBLE TRANSCRIPTION FACTOR 1"/>
    <property type="match status" value="1"/>
</dbReference>
<evidence type="ECO:0000313" key="2">
    <source>
        <dbReference type="EMBL" id="KAF5788255.1"/>
    </source>
</evidence>
<accession>A0A251TQE7</accession>
<reference evidence="2" key="3">
    <citation type="submission" date="2020-06" db="EMBL/GenBank/DDBJ databases">
        <title>Helianthus annuus Genome sequencing and assembly Release 2.</title>
        <authorList>
            <person name="Gouzy J."/>
            <person name="Langlade N."/>
            <person name="Munos S."/>
        </authorList>
    </citation>
    <scope>NUCLEOTIDE SEQUENCE</scope>
    <source>
        <tissue evidence="2">Leaves</tissue>
    </source>
</reference>
<reference evidence="2 4" key="1">
    <citation type="journal article" date="2017" name="Nature">
        <title>The sunflower genome provides insights into oil metabolism, flowering and Asterid evolution.</title>
        <authorList>
            <person name="Badouin H."/>
            <person name="Gouzy J."/>
            <person name="Grassa C.J."/>
            <person name="Murat F."/>
            <person name="Staton S.E."/>
            <person name="Cottret L."/>
            <person name="Lelandais-Briere C."/>
            <person name="Owens G.L."/>
            <person name="Carrere S."/>
            <person name="Mayjonade B."/>
            <person name="Legrand L."/>
            <person name="Gill N."/>
            <person name="Kane N.C."/>
            <person name="Bowers J.E."/>
            <person name="Hubner S."/>
            <person name="Bellec A."/>
            <person name="Berard A."/>
            <person name="Berges H."/>
            <person name="Blanchet N."/>
            <person name="Boniface M.C."/>
            <person name="Brunel D."/>
            <person name="Catrice O."/>
            <person name="Chaidir N."/>
            <person name="Claudel C."/>
            <person name="Donnadieu C."/>
            <person name="Faraut T."/>
            <person name="Fievet G."/>
            <person name="Helmstetter N."/>
            <person name="King M."/>
            <person name="Knapp S.J."/>
            <person name="Lai Z."/>
            <person name="Le Paslier M.C."/>
            <person name="Lippi Y."/>
            <person name="Lorenzon L."/>
            <person name="Mandel J.R."/>
            <person name="Marage G."/>
            <person name="Marchand G."/>
            <person name="Marquand E."/>
            <person name="Bret-Mestries E."/>
            <person name="Morien E."/>
            <person name="Nambeesan S."/>
            <person name="Nguyen T."/>
            <person name="Pegot-Espagnet P."/>
            <person name="Pouilly N."/>
            <person name="Raftis F."/>
            <person name="Sallet E."/>
            <person name="Schiex T."/>
            <person name="Thomas J."/>
            <person name="Vandecasteele C."/>
            <person name="Vares D."/>
            <person name="Vear F."/>
            <person name="Vautrin S."/>
            <person name="Crespi M."/>
            <person name="Mangin B."/>
            <person name="Burke J.M."/>
            <person name="Salse J."/>
            <person name="Munos S."/>
            <person name="Vincourt P."/>
            <person name="Rieseberg L.H."/>
            <person name="Langlade N.B."/>
        </authorList>
    </citation>
    <scope>NUCLEOTIDE SEQUENCE [LARGE SCALE GENOMIC DNA]</scope>
    <source>
        <strain evidence="4">cv. SF193</strain>
        <tissue evidence="2">Leaves</tissue>
    </source>
</reference>
<dbReference type="PANTHER" id="PTHR31065">
    <property type="entry name" value="PLATZ TRANSCRIPTION FACTOR FAMILY PROTEIN"/>
    <property type="match status" value="1"/>
</dbReference>
<reference evidence="3" key="2">
    <citation type="submission" date="2017-02" db="EMBL/GenBank/DDBJ databases">
        <title>Sunflower complete genome.</title>
        <authorList>
            <person name="Langlade N."/>
            <person name="Munos S."/>
        </authorList>
    </citation>
    <scope>NUCLEOTIDE SEQUENCE [LARGE SCALE GENOMIC DNA]</scope>
    <source>
        <tissue evidence="3">Leaves</tissue>
    </source>
</reference>
<proteinExistence type="predicted"/>